<dbReference type="AlphaFoldDB" id="A0A8X6HVD0"/>
<dbReference type="EMBL" id="BMAO01039287">
    <property type="protein sequence ID" value="GFR30348.1"/>
    <property type="molecule type" value="Genomic_DNA"/>
</dbReference>
<dbReference type="Proteomes" id="UP000887116">
    <property type="component" value="Unassembled WGS sequence"/>
</dbReference>
<proteinExistence type="predicted"/>
<dbReference type="InterPro" id="IPR013320">
    <property type="entry name" value="ConA-like_dom_sf"/>
</dbReference>
<dbReference type="Gene3D" id="2.60.120.200">
    <property type="match status" value="1"/>
</dbReference>
<evidence type="ECO:0000313" key="3">
    <source>
        <dbReference type="Proteomes" id="UP000887116"/>
    </source>
</evidence>
<dbReference type="PANTHER" id="PTHR23282">
    <property type="entry name" value="APICAL ENDOSOMAL GLYCOPROTEIN PRECURSOR"/>
    <property type="match status" value="1"/>
</dbReference>
<dbReference type="GO" id="GO:0016020">
    <property type="term" value="C:membrane"/>
    <property type="evidence" value="ECO:0007669"/>
    <property type="project" value="InterPro"/>
</dbReference>
<keyword evidence="3" id="KW-1185">Reference proteome</keyword>
<sequence length="102" mass="11722">MFLFTGFCDFEEDICSWKYGEGQYKWDRIRASSKGIQKIGPNFDNTLGTNNGYYIVFSSKVNPENSEATFESEIFPPDEDEFCLTFYYQMSGKNLGALKVCT</sequence>
<protein>
    <submittedName>
        <fullName evidence="2">MAM and LDL-receptor class A domain-containing protein 2</fullName>
    </submittedName>
</protein>
<accession>A0A8X6HVD0</accession>
<evidence type="ECO:0000313" key="2">
    <source>
        <dbReference type="EMBL" id="GFR30348.1"/>
    </source>
</evidence>
<reference evidence="2" key="1">
    <citation type="submission" date="2020-07" db="EMBL/GenBank/DDBJ databases">
        <title>Multicomponent nature underlies the extraordinary mechanical properties of spider dragline silk.</title>
        <authorList>
            <person name="Kono N."/>
            <person name="Nakamura H."/>
            <person name="Mori M."/>
            <person name="Yoshida Y."/>
            <person name="Ohtoshi R."/>
            <person name="Malay A.D."/>
            <person name="Moran D.A.P."/>
            <person name="Tomita M."/>
            <person name="Numata K."/>
            <person name="Arakawa K."/>
        </authorList>
    </citation>
    <scope>NUCLEOTIDE SEQUENCE</scope>
</reference>
<dbReference type="SUPFAM" id="SSF49899">
    <property type="entry name" value="Concanavalin A-like lectins/glucanases"/>
    <property type="match status" value="1"/>
</dbReference>
<evidence type="ECO:0000259" key="1">
    <source>
        <dbReference type="PROSITE" id="PS50060"/>
    </source>
</evidence>
<organism evidence="2 3">
    <name type="scientific">Trichonephila clavata</name>
    <name type="common">Joro spider</name>
    <name type="synonym">Nephila clavata</name>
    <dbReference type="NCBI Taxonomy" id="2740835"/>
    <lineage>
        <taxon>Eukaryota</taxon>
        <taxon>Metazoa</taxon>
        <taxon>Ecdysozoa</taxon>
        <taxon>Arthropoda</taxon>
        <taxon>Chelicerata</taxon>
        <taxon>Arachnida</taxon>
        <taxon>Araneae</taxon>
        <taxon>Araneomorphae</taxon>
        <taxon>Entelegynae</taxon>
        <taxon>Araneoidea</taxon>
        <taxon>Nephilidae</taxon>
        <taxon>Trichonephila</taxon>
    </lineage>
</organism>
<gene>
    <name evidence="2" type="primary">NCL1_28981</name>
    <name evidence="2" type="ORF">TNCT_477171</name>
</gene>
<dbReference type="CDD" id="cd06263">
    <property type="entry name" value="MAM"/>
    <property type="match status" value="1"/>
</dbReference>
<dbReference type="PROSITE" id="PS50060">
    <property type="entry name" value="MAM_2"/>
    <property type="match status" value="1"/>
</dbReference>
<dbReference type="PANTHER" id="PTHR23282:SF101">
    <property type="entry name" value="MAM DOMAIN-CONTAINING PROTEIN"/>
    <property type="match status" value="1"/>
</dbReference>
<comment type="caution">
    <text evidence="2">The sequence shown here is derived from an EMBL/GenBank/DDBJ whole genome shotgun (WGS) entry which is preliminary data.</text>
</comment>
<dbReference type="InterPro" id="IPR000998">
    <property type="entry name" value="MAM_dom"/>
</dbReference>
<name>A0A8X6HVD0_TRICU</name>
<feature type="domain" description="MAM" evidence="1">
    <location>
        <begin position="6"/>
        <end position="94"/>
    </location>
</feature>
<dbReference type="Pfam" id="PF00629">
    <property type="entry name" value="MAM"/>
    <property type="match status" value="1"/>
</dbReference>
<dbReference type="InterPro" id="IPR051560">
    <property type="entry name" value="MAM_domain-containing"/>
</dbReference>
<dbReference type="OrthoDB" id="6107927at2759"/>